<evidence type="ECO:0000313" key="2">
    <source>
        <dbReference type="EMBL" id="PKA49874.1"/>
    </source>
</evidence>
<dbReference type="EMBL" id="KZ452037">
    <property type="protein sequence ID" value="PKA49874.1"/>
    <property type="molecule type" value="Genomic_DNA"/>
</dbReference>
<feature type="region of interest" description="Disordered" evidence="1">
    <location>
        <begin position="27"/>
        <end position="64"/>
    </location>
</feature>
<reference evidence="2 3" key="1">
    <citation type="journal article" date="2017" name="Nature">
        <title>The Apostasia genome and the evolution of orchids.</title>
        <authorList>
            <person name="Zhang G.Q."/>
            <person name="Liu K.W."/>
            <person name="Li Z."/>
            <person name="Lohaus R."/>
            <person name="Hsiao Y.Y."/>
            <person name="Niu S.C."/>
            <person name="Wang J.Y."/>
            <person name="Lin Y.C."/>
            <person name="Xu Q."/>
            <person name="Chen L.J."/>
            <person name="Yoshida K."/>
            <person name="Fujiwara S."/>
            <person name="Wang Z.W."/>
            <person name="Zhang Y.Q."/>
            <person name="Mitsuda N."/>
            <person name="Wang M."/>
            <person name="Liu G.H."/>
            <person name="Pecoraro L."/>
            <person name="Huang H.X."/>
            <person name="Xiao X.J."/>
            <person name="Lin M."/>
            <person name="Wu X.Y."/>
            <person name="Wu W.L."/>
            <person name="Chen Y.Y."/>
            <person name="Chang S.B."/>
            <person name="Sakamoto S."/>
            <person name="Ohme-Takagi M."/>
            <person name="Yagi M."/>
            <person name="Zeng S.J."/>
            <person name="Shen C.Y."/>
            <person name="Yeh C.M."/>
            <person name="Luo Y.B."/>
            <person name="Tsai W.C."/>
            <person name="Van de Peer Y."/>
            <person name="Liu Z.J."/>
        </authorList>
    </citation>
    <scope>NUCLEOTIDE SEQUENCE [LARGE SCALE GENOMIC DNA]</scope>
    <source>
        <strain evidence="3">cv. Shenzhen</strain>
        <tissue evidence="2">Stem</tissue>
    </source>
</reference>
<dbReference type="Proteomes" id="UP000236161">
    <property type="component" value="Unassembled WGS sequence"/>
</dbReference>
<name>A0A2I0A2W4_9ASPA</name>
<evidence type="ECO:0000256" key="1">
    <source>
        <dbReference type="SAM" id="MobiDB-lite"/>
    </source>
</evidence>
<keyword evidence="3" id="KW-1185">Reference proteome</keyword>
<proteinExistence type="predicted"/>
<sequence length="110" mass="13028">MERHVTQCDYIFKEINLERETRHPRLLVAASAEPQQTEESGVGARNRGRERTDERQSRRRTRAECSLERYRRQRTEVEGASVRQRWRRLMAECGVEKKLAKEAATGKRRS</sequence>
<gene>
    <name evidence="2" type="ORF">AXF42_Ash004416</name>
</gene>
<dbReference type="AlphaFoldDB" id="A0A2I0A2W4"/>
<organism evidence="2 3">
    <name type="scientific">Apostasia shenzhenica</name>
    <dbReference type="NCBI Taxonomy" id="1088818"/>
    <lineage>
        <taxon>Eukaryota</taxon>
        <taxon>Viridiplantae</taxon>
        <taxon>Streptophyta</taxon>
        <taxon>Embryophyta</taxon>
        <taxon>Tracheophyta</taxon>
        <taxon>Spermatophyta</taxon>
        <taxon>Magnoliopsida</taxon>
        <taxon>Liliopsida</taxon>
        <taxon>Asparagales</taxon>
        <taxon>Orchidaceae</taxon>
        <taxon>Apostasioideae</taxon>
        <taxon>Apostasia</taxon>
    </lineage>
</organism>
<protein>
    <submittedName>
        <fullName evidence="2">Uncharacterized protein</fullName>
    </submittedName>
</protein>
<evidence type="ECO:0000313" key="3">
    <source>
        <dbReference type="Proteomes" id="UP000236161"/>
    </source>
</evidence>
<accession>A0A2I0A2W4</accession>
<feature type="compositionally biased region" description="Basic and acidic residues" evidence="1">
    <location>
        <begin position="47"/>
        <end position="64"/>
    </location>
</feature>